<accession>A0ACB9PJ48</accession>
<dbReference type="Proteomes" id="UP000828941">
    <property type="component" value="Chromosome 4"/>
</dbReference>
<proteinExistence type="predicted"/>
<name>A0ACB9PJ48_BAUVA</name>
<dbReference type="EMBL" id="CM039429">
    <property type="protein sequence ID" value="KAI4348498.1"/>
    <property type="molecule type" value="Genomic_DNA"/>
</dbReference>
<comment type="caution">
    <text evidence="1">The sequence shown here is derived from an EMBL/GenBank/DDBJ whole genome shotgun (WGS) entry which is preliminary data.</text>
</comment>
<evidence type="ECO:0000313" key="2">
    <source>
        <dbReference type="Proteomes" id="UP000828941"/>
    </source>
</evidence>
<reference evidence="1 2" key="1">
    <citation type="journal article" date="2022" name="DNA Res.">
        <title>Chromosomal-level genome assembly of the orchid tree Bauhinia variegata (Leguminosae; Cercidoideae) supports the allotetraploid origin hypothesis of Bauhinia.</title>
        <authorList>
            <person name="Zhong Y."/>
            <person name="Chen Y."/>
            <person name="Zheng D."/>
            <person name="Pang J."/>
            <person name="Liu Y."/>
            <person name="Luo S."/>
            <person name="Meng S."/>
            <person name="Qian L."/>
            <person name="Wei D."/>
            <person name="Dai S."/>
            <person name="Zhou R."/>
        </authorList>
    </citation>
    <scope>NUCLEOTIDE SEQUENCE [LARGE SCALE GENOMIC DNA]</scope>
    <source>
        <strain evidence="1">BV-YZ2020</strain>
    </source>
</reference>
<evidence type="ECO:0000313" key="1">
    <source>
        <dbReference type="EMBL" id="KAI4348498.1"/>
    </source>
</evidence>
<keyword evidence="2" id="KW-1185">Reference proteome</keyword>
<gene>
    <name evidence="1" type="ORF">L6164_009216</name>
</gene>
<protein>
    <submittedName>
        <fullName evidence="1">Uncharacterized protein</fullName>
    </submittedName>
</protein>
<organism evidence="1 2">
    <name type="scientific">Bauhinia variegata</name>
    <name type="common">Purple orchid tree</name>
    <name type="synonym">Phanera variegata</name>
    <dbReference type="NCBI Taxonomy" id="167791"/>
    <lineage>
        <taxon>Eukaryota</taxon>
        <taxon>Viridiplantae</taxon>
        <taxon>Streptophyta</taxon>
        <taxon>Embryophyta</taxon>
        <taxon>Tracheophyta</taxon>
        <taxon>Spermatophyta</taxon>
        <taxon>Magnoliopsida</taxon>
        <taxon>eudicotyledons</taxon>
        <taxon>Gunneridae</taxon>
        <taxon>Pentapetalae</taxon>
        <taxon>rosids</taxon>
        <taxon>fabids</taxon>
        <taxon>Fabales</taxon>
        <taxon>Fabaceae</taxon>
        <taxon>Cercidoideae</taxon>
        <taxon>Cercideae</taxon>
        <taxon>Bauhiniinae</taxon>
        <taxon>Bauhinia</taxon>
    </lineage>
</organism>
<sequence>MCEGNVTSTPYLLRDTEFFHLQCHIDVTAVLVLNVVTPLRIINMAKSFISKKLTLLLNLCFLFLVILFLKAYLYPTNSNCHGQSIDPPPPTTIFHHPRILREITIDDCAGLHKLSDYSSRCLYLKTHPHCRSKGYINYLQIFYCNLGQSPILGHALLVLWLLVLFYLLGDTASNYFCHSLEGLSNIMRLSPTIAGVTLLSLGNGAPDFFASVVSFTRSSNGAVGLNSILGGAFFVSSAVLGIISILVSPNEVAVDKASFIRDVLFLLFSVLVLLVIISIGKISLLGSICYVSIYFLYVCAVSATHFIYGEEQKESQFSVSSDDIAESGIPLLGCVDDEKPNSAEKMTVEDKVKNPDSLEIHDSFNCSKSKYFLGKFLQVLELPLSLPRRVTIPLVSEEKWSKPYAVISVTLAPVLLAAICNTQRENVGSKSNVVTYLIAALIGMVLGNMACVTTKSSSPPRTCLFPWLAAGFAMSVTWTYIIAEELVSLLVSLGYIIGVSPSILGLTVLAWGNSLGDLIANGTMAMNGGKDGAQIATSGCYAGPMFNILMGLGLPLVLSAWSEYPEPYEIPKDPSLFVTLSFLMGGLLWALVILPKKSMKLDKSLGAGLLTIYLCFLTLRIAMAVGILKF</sequence>